<keyword evidence="2" id="KW-1185">Reference proteome</keyword>
<dbReference type="NCBIfam" id="TIGR01484">
    <property type="entry name" value="HAD-SF-IIB"/>
    <property type="match status" value="1"/>
</dbReference>
<dbReference type="PANTHER" id="PTHR10000:SF50">
    <property type="entry name" value="STRESS RESPONSE PROTEIN YHAX"/>
    <property type="match status" value="1"/>
</dbReference>
<sequence length="275" mass="31675">MTYRIVALDIDGTLLRDNEKIQRETKEAIHSLQDKGVFVTLVTGRSYVSAERIMKQLRLKPFPLITHEGAFIGQDSKYPLAAHRLTPEFVLDNVRHFESYHCHMKLYGEKRVLANRHPEKSQLLKRMTIKASEPLLYSTTYVDSLSDHLIEKPDSFLHMDIEFIDAEERRSAETGSFPSIRINDRTLRIVHPKASKLQGLLHICKLYQIKQEEIVAVGACERDRDMLQYAGLGVAMGQAPKEVKDVADWVTRSNEELGVAYMIKEVFRKQYSILM</sequence>
<dbReference type="InterPro" id="IPR023214">
    <property type="entry name" value="HAD_sf"/>
</dbReference>
<dbReference type="KEGG" id="psua:FLK61_28775"/>
<dbReference type="InterPro" id="IPR006379">
    <property type="entry name" value="HAD-SF_hydro_IIB"/>
</dbReference>
<dbReference type="AlphaFoldDB" id="A0A859FET0"/>
<protein>
    <submittedName>
        <fullName evidence="1">HAD family hydrolase</fullName>
    </submittedName>
</protein>
<dbReference type="InterPro" id="IPR000150">
    <property type="entry name" value="Cof"/>
</dbReference>
<dbReference type="RefSeq" id="WP_176008770.1">
    <property type="nucleotide sequence ID" value="NZ_CP041372.2"/>
</dbReference>
<dbReference type="NCBIfam" id="TIGR00099">
    <property type="entry name" value="Cof-subfamily"/>
    <property type="match status" value="1"/>
</dbReference>
<accession>A0A859FET0</accession>
<name>A0A859FET0_9BACI</name>
<evidence type="ECO:0000313" key="1">
    <source>
        <dbReference type="EMBL" id="QKS70735.1"/>
    </source>
</evidence>
<dbReference type="GO" id="GO:0005829">
    <property type="term" value="C:cytosol"/>
    <property type="evidence" value="ECO:0007669"/>
    <property type="project" value="TreeGrafter"/>
</dbReference>
<reference evidence="2" key="1">
    <citation type="submission" date="2019-07" db="EMBL/GenBank/DDBJ databases">
        <title>Bacillus alkalisoli sp. nov. isolated from saline soil.</title>
        <authorList>
            <person name="Sun J.-Q."/>
            <person name="Xu L."/>
        </authorList>
    </citation>
    <scope>NUCLEOTIDE SEQUENCE [LARGE SCALE GENOMIC DNA]</scope>
    <source>
        <strain evidence="2">M4U3P1</strain>
    </source>
</reference>
<dbReference type="Pfam" id="PF08282">
    <property type="entry name" value="Hydrolase_3"/>
    <property type="match status" value="1"/>
</dbReference>
<evidence type="ECO:0000313" key="2">
    <source>
        <dbReference type="Proteomes" id="UP000318138"/>
    </source>
</evidence>
<keyword evidence="1" id="KW-0378">Hydrolase</keyword>
<dbReference type="GO" id="GO:0016791">
    <property type="term" value="F:phosphatase activity"/>
    <property type="evidence" value="ECO:0007669"/>
    <property type="project" value="TreeGrafter"/>
</dbReference>
<dbReference type="Gene3D" id="3.40.50.1000">
    <property type="entry name" value="HAD superfamily/HAD-like"/>
    <property type="match status" value="1"/>
</dbReference>
<proteinExistence type="predicted"/>
<dbReference type="Gene3D" id="3.30.1240.10">
    <property type="match status" value="1"/>
</dbReference>
<dbReference type="PANTHER" id="PTHR10000">
    <property type="entry name" value="PHOSPHOSERINE PHOSPHATASE"/>
    <property type="match status" value="1"/>
</dbReference>
<dbReference type="EMBL" id="CP041372">
    <property type="protein sequence ID" value="QKS70735.1"/>
    <property type="molecule type" value="Genomic_DNA"/>
</dbReference>
<dbReference type="SUPFAM" id="SSF56784">
    <property type="entry name" value="HAD-like"/>
    <property type="match status" value="1"/>
</dbReference>
<gene>
    <name evidence="1" type="ORF">FLK61_28775</name>
</gene>
<dbReference type="Proteomes" id="UP000318138">
    <property type="component" value="Chromosome"/>
</dbReference>
<dbReference type="InterPro" id="IPR036412">
    <property type="entry name" value="HAD-like_sf"/>
</dbReference>
<organism evidence="1 2">
    <name type="scientific">Paenalkalicoccus suaedae</name>
    <dbReference type="NCBI Taxonomy" id="2592382"/>
    <lineage>
        <taxon>Bacteria</taxon>
        <taxon>Bacillati</taxon>
        <taxon>Bacillota</taxon>
        <taxon>Bacilli</taxon>
        <taxon>Bacillales</taxon>
        <taxon>Bacillaceae</taxon>
        <taxon>Paenalkalicoccus</taxon>
    </lineage>
</organism>
<dbReference type="GO" id="GO:0000287">
    <property type="term" value="F:magnesium ion binding"/>
    <property type="evidence" value="ECO:0007669"/>
    <property type="project" value="TreeGrafter"/>
</dbReference>